<dbReference type="CDD" id="cd02619">
    <property type="entry name" value="Peptidase_C1"/>
    <property type="match status" value="1"/>
</dbReference>
<gene>
    <name evidence="3" type="ORF">Fadolivirus_1_136</name>
</gene>
<dbReference type="InterPro" id="IPR038765">
    <property type="entry name" value="Papain-like_cys_pep_sf"/>
</dbReference>
<evidence type="ECO:0000259" key="2">
    <source>
        <dbReference type="SMART" id="SM00645"/>
    </source>
</evidence>
<feature type="domain" description="Peptidase C1A papain C-terminal" evidence="2">
    <location>
        <begin position="42"/>
        <end position="257"/>
    </location>
</feature>
<organism evidence="3 4">
    <name type="scientific">Fadolivirus FV1/VV64</name>
    <dbReference type="NCBI Taxonomy" id="3070911"/>
    <lineage>
        <taxon>Viruses</taxon>
        <taxon>Varidnaviria</taxon>
        <taxon>Bamfordvirae</taxon>
        <taxon>Nucleocytoviricota</taxon>
        <taxon>Megaviricetes</taxon>
        <taxon>Imitervirales</taxon>
        <taxon>Mimiviridae</taxon>
        <taxon>Klosneuvirinae</taxon>
        <taxon>Fadolivirus</taxon>
        <taxon>Fadolivirus algeromassiliense</taxon>
    </lineage>
</organism>
<dbReference type="Pfam" id="PF00112">
    <property type="entry name" value="Peptidase_C1"/>
    <property type="match status" value="1"/>
</dbReference>
<dbReference type="GO" id="GO:0008234">
    <property type="term" value="F:cysteine-type peptidase activity"/>
    <property type="evidence" value="ECO:0007669"/>
    <property type="project" value="InterPro"/>
</dbReference>
<comment type="similarity">
    <text evidence="1">Belongs to the peptidase C1 family.</text>
</comment>
<dbReference type="Gene3D" id="3.90.70.10">
    <property type="entry name" value="Cysteine proteinases"/>
    <property type="match status" value="1"/>
</dbReference>
<dbReference type="EMBL" id="MT418680">
    <property type="protein sequence ID" value="QKF93594.1"/>
    <property type="molecule type" value="Genomic_DNA"/>
</dbReference>
<dbReference type="Proteomes" id="UP001162001">
    <property type="component" value="Segment"/>
</dbReference>
<dbReference type="InterPro" id="IPR000668">
    <property type="entry name" value="Peptidase_C1A_C"/>
</dbReference>
<dbReference type="PANTHER" id="PTHR12411">
    <property type="entry name" value="CYSTEINE PROTEASE FAMILY C1-RELATED"/>
    <property type="match status" value="1"/>
</dbReference>
<accession>A0A7D3UUZ7</accession>
<evidence type="ECO:0000256" key="1">
    <source>
        <dbReference type="ARBA" id="ARBA00008455"/>
    </source>
</evidence>
<proteinExistence type="inferred from homology"/>
<protein>
    <submittedName>
        <fullName evidence="3">Peptidase C1a</fullName>
    </submittedName>
</protein>
<evidence type="ECO:0000313" key="3">
    <source>
        <dbReference type="EMBL" id="QKF93594.1"/>
    </source>
</evidence>
<reference evidence="3 4" key="1">
    <citation type="submission" date="2020-04" db="EMBL/GenBank/DDBJ databases">
        <title>Advantages and limits of metagenomic assembly and binning of a giant virus.</title>
        <authorList>
            <person name="Schulz F."/>
            <person name="Andreani J."/>
            <person name="Francis R."/>
            <person name="Boudjemaa H."/>
            <person name="Bou Khalil J.Y."/>
            <person name="Lee J."/>
            <person name="La Scola B."/>
            <person name="Woyke T."/>
        </authorList>
    </citation>
    <scope>NUCLEOTIDE SEQUENCE [LARGE SCALE GENOMIC DNA]</scope>
    <source>
        <strain evidence="3 4">FV1/VV64</strain>
    </source>
</reference>
<evidence type="ECO:0000313" key="4">
    <source>
        <dbReference type="Proteomes" id="UP001162001"/>
    </source>
</evidence>
<name>A0A7D3UUZ7_9VIRU</name>
<sequence>MGGYWSSQTQQEQVVRKYGWRRDTPSEKDIYHNFAIARSQDTIKSVDLRDRFPAVYDQGELGSCTANGIAAVYEFDEMKENEEKVFTPSRLFIYYNERKANGTIDQDSGASIRDAVMEISKVGVCPETLWTYDIIKYTDCPPQECYDDATKHKCIQYKRVQQTAKQIKQCLIEGFPIVFGIEVYASFETDDVKKTGVIPVPQQEEKYLGGHCIVLCGYDDDKKVFIFRNSWGTAWGDNGYGYLPYGYVLDSKLASDFWTVRQVQDDETDPNLN</sequence>
<dbReference type="GO" id="GO:0006508">
    <property type="term" value="P:proteolysis"/>
    <property type="evidence" value="ECO:0007669"/>
    <property type="project" value="InterPro"/>
</dbReference>
<keyword evidence="4" id="KW-1185">Reference proteome</keyword>
<dbReference type="SUPFAM" id="SSF54001">
    <property type="entry name" value="Cysteine proteinases"/>
    <property type="match status" value="1"/>
</dbReference>
<dbReference type="InterPro" id="IPR013128">
    <property type="entry name" value="Peptidase_C1A"/>
</dbReference>
<dbReference type="SMART" id="SM00645">
    <property type="entry name" value="Pept_C1"/>
    <property type="match status" value="1"/>
</dbReference>